<dbReference type="EMBL" id="CP012700">
    <property type="protein sequence ID" value="ALH80380.1"/>
    <property type="molecule type" value="Genomic_DNA"/>
</dbReference>
<evidence type="ECO:0000313" key="1">
    <source>
        <dbReference type="EMBL" id="ALH80380.1"/>
    </source>
</evidence>
<evidence type="ECO:0000313" key="2">
    <source>
        <dbReference type="Proteomes" id="UP000058074"/>
    </source>
</evidence>
<reference evidence="1 2" key="1">
    <citation type="journal article" date="2015" name="Genome Announc.">
        <title>Complete Genome Sequence of Polypropylene Glycol- and Polyethylene Glycol-Degrading Sphingopyxis macrogoltabida Strain EY-1.</title>
        <authorList>
            <person name="Ohtsubo Y."/>
            <person name="Nagata Y."/>
            <person name="Numata M."/>
            <person name="Tsuchikane K."/>
            <person name="Hosoyama A."/>
            <person name="Yamazoe A."/>
            <person name="Tsuda M."/>
            <person name="Fujita N."/>
            <person name="Kawai F."/>
        </authorList>
    </citation>
    <scope>NUCLEOTIDE SEQUENCE [LARGE SCALE GENOMIC DNA]</scope>
    <source>
        <strain evidence="1 2">EY-1</strain>
    </source>
</reference>
<dbReference type="Proteomes" id="UP000058074">
    <property type="component" value="Chromosome"/>
</dbReference>
<name>A0A0N9UAX1_SPHMC</name>
<gene>
    <name evidence="1" type="ORF">AN936_08370</name>
</gene>
<dbReference type="RefSeq" id="WP_054587750.1">
    <property type="nucleotide sequence ID" value="NZ_CP012700.1"/>
</dbReference>
<proteinExistence type="predicted"/>
<dbReference type="PATRIC" id="fig|33050.5.peg.1738"/>
<dbReference type="KEGG" id="smag:AN936_08370"/>
<protein>
    <submittedName>
        <fullName evidence="1">Uncharacterized protein</fullName>
    </submittedName>
</protein>
<organism evidence="1 2">
    <name type="scientific">Sphingopyxis macrogoltabida</name>
    <name type="common">Sphingomonas macrogoltabidus</name>
    <dbReference type="NCBI Taxonomy" id="33050"/>
    <lineage>
        <taxon>Bacteria</taxon>
        <taxon>Pseudomonadati</taxon>
        <taxon>Pseudomonadota</taxon>
        <taxon>Alphaproteobacteria</taxon>
        <taxon>Sphingomonadales</taxon>
        <taxon>Sphingomonadaceae</taxon>
        <taxon>Sphingopyxis</taxon>
    </lineage>
</organism>
<sequence>MDLKPGSRWKSAVCDAQLVVVRPPKAAGELQCGGAAVLPIDDAVAPTGDISPDFSEGVAIGKRYVDEDSGLEVLGAKAGQGSLAFNGTPMTVKGAKPLPASD</sequence>
<dbReference type="OrthoDB" id="7478453at2"/>
<accession>A0A0N9UAX1</accession>
<dbReference type="AlphaFoldDB" id="A0A0N9UAX1"/>